<name>W2MRT5_PHYNI</name>
<dbReference type="Proteomes" id="UP000054532">
    <property type="component" value="Unassembled WGS sequence"/>
</dbReference>
<dbReference type="EMBL" id="KI694734">
    <property type="protein sequence ID" value="ETM39071.1"/>
    <property type="molecule type" value="Genomic_DNA"/>
</dbReference>
<dbReference type="AlphaFoldDB" id="W2MRT5"/>
<evidence type="ECO:0000313" key="1">
    <source>
        <dbReference type="EMBL" id="ETM39071.1"/>
    </source>
</evidence>
<organism evidence="1">
    <name type="scientific">Phytophthora nicotianae</name>
    <name type="common">Potato buckeye rot agent</name>
    <name type="synonym">Phytophthora parasitica</name>
    <dbReference type="NCBI Taxonomy" id="4792"/>
    <lineage>
        <taxon>Eukaryota</taxon>
        <taxon>Sar</taxon>
        <taxon>Stramenopiles</taxon>
        <taxon>Oomycota</taxon>
        <taxon>Peronosporomycetes</taxon>
        <taxon>Peronosporales</taxon>
        <taxon>Peronosporaceae</taxon>
        <taxon>Phytophthora</taxon>
    </lineage>
</organism>
<accession>W2MRT5</accession>
<protein>
    <submittedName>
        <fullName evidence="1">Uncharacterized protein</fullName>
    </submittedName>
</protein>
<proteinExistence type="predicted"/>
<gene>
    <name evidence="1" type="ORF">L914_14734</name>
</gene>
<sequence length="222" mass="25153">MAPLQAPNFGSCRGLTKQGKPCSITWGLDFQGYCKFHKPDAVQCRGIARSTGYQCRIKWDLNEFGYCSFHRNITSRQCVAIAQNTGLRCQKTVGIDHDGFCSTHKPFVASTLLCQGTILNTNRPCTNPAKPRYAYCRSAHNPFVNYYSPNMFGDSNVRSNKEREVAKYYKGQDLCHGDRLDLATRGFVEMDHIFEKQCFSYAFHFIPSRGYGEGVDYCSGRK</sequence>
<dbReference type="VEuPathDB" id="FungiDB:PPTG_08899"/>
<reference evidence="1" key="1">
    <citation type="submission" date="2013-11" db="EMBL/GenBank/DDBJ databases">
        <title>The Genome Sequence of Phytophthora parasitica IAC_01/95.</title>
        <authorList>
            <consortium name="The Broad Institute Genomics Platform"/>
            <person name="Russ C."/>
            <person name="Tyler B."/>
            <person name="Panabieres F."/>
            <person name="Shan W."/>
            <person name="Tripathy S."/>
            <person name="Grunwald N."/>
            <person name="Machado M."/>
            <person name="Johnson C.S."/>
            <person name="Arredondo F."/>
            <person name="Hong C."/>
            <person name="Coffey M."/>
            <person name="Young S.K."/>
            <person name="Zeng Q."/>
            <person name="Gargeya S."/>
            <person name="Fitzgerald M."/>
            <person name="Abouelleil A."/>
            <person name="Alvarado L."/>
            <person name="Chapman S.B."/>
            <person name="Gainer-Dewar J."/>
            <person name="Goldberg J."/>
            <person name="Griggs A."/>
            <person name="Gujja S."/>
            <person name="Hansen M."/>
            <person name="Howarth C."/>
            <person name="Imamovic A."/>
            <person name="Ireland A."/>
            <person name="Larimer J."/>
            <person name="McCowan C."/>
            <person name="Murphy C."/>
            <person name="Pearson M."/>
            <person name="Poon T.W."/>
            <person name="Priest M."/>
            <person name="Roberts A."/>
            <person name="Saif S."/>
            <person name="Shea T."/>
            <person name="Sykes S."/>
            <person name="Wortman J."/>
            <person name="Nusbaum C."/>
            <person name="Birren B."/>
        </authorList>
    </citation>
    <scope>NUCLEOTIDE SEQUENCE [LARGE SCALE GENOMIC DNA]</scope>
    <source>
        <strain evidence="1">IAC_01/95</strain>
    </source>
</reference>